<reference evidence="1 2" key="1">
    <citation type="submission" date="2024-03" db="EMBL/GenBank/DDBJ databases">
        <title>Aureococcus anophagefferens CCMP1851 and Kratosvirus quantuckense: Draft genome of a second virus-susceptible host strain in the model system.</title>
        <authorList>
            <person name="Chase E."/>
            <person name="Truchon A.R."/>
            <person name="Schepens W."/>
            <person name="Wilhelm S.W."/>
        </authorList>
    </citation>
    <scope>NUCLEOTIDE SEQUENCE [LARGE SCALE GENOMIC DNA]</scope>
    <source>
        <strain evidence="1 2">CCMP1851</strain>
    </source>
</reference>
<dbReference type="PANTHER" id="PTHR23048:SF59">
    <property type="entry name" value="EF-HAND SUPERFAMILY PROTEIN"/>
    <property type="match status" value="1"/>
</dbReference>
<dbReference type="InterPro" id="IPR011992">
    <property type="entry name" value="EF-hand-dom_pair"/>
</dbReference>
<organism evidence="1 2">
    <name type="scientific">Aureococcus anophagefferens</name>
    <name type="common">Harmful bloom alga</name>
    <dbReference type="NCBI Taxonomy" id="44056"/>
    <lineage>
        <taxon>Eukaryota</taxon>
        <taxon>Sar</taxon>
        <taxon>Stramenopiles</taxon>
        <taxon>Ochrophyta</taxon>
        <taxon>Pelagophyceae</taxon>
        <taxon>Pelagomonadales</taxon>
        <taxon>Pelagomonadaceae</taxon>
        <taxon>Aureococcus</taxon>
    </lineage>
</organism>
<sequence length="155" mass="17939">MPEVDHEQEAIDELRAAFAIFDKEGKGFVEIRECKSLFYTLGIKITKSAIREMIEKDGKDGQNSLDFNEFSGLAMPLFKKRVLVDDDADVFRLLDIESKDKVTLENLKQVCEEIGESIPDDELNEIIDEASRYRDDGIRMADYLRVVRRKRDDDE</sequence>
<dbReference type="InterPro" id="IPR050230">
    <property type="entry name" value="CALM/Myosin/TropC-like"/>
</dbReference>
<dbReference type="Gene3D" id="1.10.238.10">
    <property type="entry name" value="EF-hand"/>
    <property type="match status" value="2"/>
</dbReference>
<proteinExistence type="predicted"/>
<dbReference type="SMART" id="SM00054">
    <property type="entry name" value="EFh"/>
    <property type="match status" value="3"/>
</dbReference>
<comment type="caution">
    <text evidence="1">The sequence shown here is derived from an EMBL/GenBank/DDBJ whole genome shotgun (WGS) entry which is preliminary data.</text>
</comment>
<dbReference type="SUPFAM" id="SSF47473">
    <property type="entry name" value="EF-hand"/>
    <property type="match status" value="1"/>
</dbReference>
<dbReference type="CDD" id="cd00051">
    <property type="entry name" value="EFh"/>
    <property type="match status" value="1"/>
</dbReference>
<dbReference type="Proteomes" id="UP001363151">
    <property type="component" value="Unassembled WGS sequence"/>
</dbReference>
<dbReference type="InterPro" id="IPR002048">
    <property type="entry name" value="EF_hand_dom"/>
</dbReference>
<dbReference type="EMBL" id="JBBJCI010000375">
    <property type="protein sequence ID" value="KAK7231703.1"/>
    <property type="molecule type" value="Genomic_DNA"/>
</dbReference>
<dbReference type="GO" id="GO:0016460">
    <property type="term" value="C:myosin II complex"/>
    <property type="evidence" value="ECO:0007669"/>
    <property type="project" value="TreeGrafter"/>
</dbReference>
<protein>
    <submittedName>
        <fullName evidence="1">Calcium ion binding protein</fullName>
    </submittedName>
</protein>
<evidence type="ECO:0000313" key="2">
    <source>
        <dbReference type="Proteomes" id="UP001363151"/>
    </source>
</evidence>
<dbReference type="Pfam" id="PF13499">
    <property type="entry name" value="EF-hand_7"/>
    <property type="match status" value="1"/>
</dbReference>
<dbReference type="PROSITE" id="PS50222">
    <property type="entry name" value="EF_HAND_2"/>
    <property type="match status" value="1"/>
</dbReference>
<name>A0ABR1FIU9_AURAN</name>
<accession>A0ABR1FIU9</accession>
<keyword evidence="2" id="KW-1185">Reference proteome</keyword>
<gene>
    <name evidence="1" type="ORF">SO694_00123075</name>
</gene>
<dbReference type="KEGG" id="aaf:AURANDRAFT_22605"/>
<dbReference type="PANTHER" id="PTHR23048">
    <property type="entry name" value="MYOSIN LIGHT CHAIN 1, 3"/>
    <property type="match status" value="1"/>
</dbReference>
<evidence type="ECO:0000313" key="1">
    <source>
        <dbReference type="EMBL" id="KAK7231703.1"/>
    </source>
</evidence>
<dbReference type="GO" id="GO:0005509">
    <property type="term" value="F:calcium ion binding"/>
    <property type="evidence" value="ECO:0007669"/>
    <property type="project" value="InterPro"/>
</dbReference>